<protein>
    <submittedName>
        <fullName evidence="2">Pollen proteins Ole e I like</fullName>
    </submittedName>
</protein>
<proteinExistence type="predicted"/>
<evidence type="ECO:0000313" key="2">
    <source>
        <dbReference type="EMBL" id="URE40190.1"/>
    </source>
</evidence>
<dbReference type="PANTHER" id="PTHR33470">
    <property type="entry name" value="OS01G0164075 PROTEIN"/>
    <property type="match status" value="1"/>
</dbReference>
<dbReference type="Pfam" id="PF01190">
    <property type="entry name" value="Pollen_Ole_e_1"/>
    <property type="match status" value="1"/>
</dbReference>
<dbReference type="PANTHER" id="PTHR33470:SF22">
    <property type="entry name" value="POLLEN OLE E 1 ALLERGEN AND EXTENSIN FAMILY PROTEIN"/>
    <property type="match status" value="1"/>
</dbReference>
<sequence length="171" mass="17941">MKPEEFALEMALMKTLVPAALQLILLPVYLPPSATALSLPPRYGVAVEGAVYCKCELPGYVGSLGASPLPGAVAMLRCNSSRPGASASAVTDVRGRFLIQTTKVTNYAIHKCKLFLVSSPLPGCDVPAGHDGGFPLKFVRNTVAGATKRALYTVGPFKLAPADPSLCPHHP</sequence>
<evidence type="ECO:0000256" key="1">
    <source>
        <dbReference type="ARBA" id="ARBA00022729"/>
    </source>
</evidence>
<dbReference type="EMBL" id="CP097510">
    <property type="protein sequence ID" value="URE40190.1"/>
    <property type="molecule type" value="Genomic_DNA"/>
</dbReference>
<name>A0A9E7L6V7_9LILI</name>
<gene>
    <name evidence="2" type="ORF">MUK42_17077</name>
</gene>
<reference evidence="2" key="1">
    <citation type="submission" date="2022-05" db="EMBL/GenBank/DDBJ databases">
        <title>The Musa troglodytarum L. genome provides insights into the mechanism of non-climacteric behaviour and enrichment of carotenoids.</title>
        <authorList>
            <person name="Wang J."/>
        </authorList>
    </citation>
    <scope>NUCLEOTIDE SEQUENCE</scope>
    <source>
        <tissue evidence="2">Leaf</tissue>
    </source>
</reference>
<dbReference type="AlphaFoldDB" id="A0A9E7L6V7"/>
<keyword evidence="1" id="KW-0732">Signal</keyword>
<evidence type="ECO:0000313" key="3">
    <source>
        <dbReference type="Proteomes" id="UP001055439"/>
    </source>
</evidence>
<keyword evidence="3" id="KW-1185">Reference proteome</keyword>
<organism evidence="2 3">
    <name type="scientific">Musa troglodytarum</name>
    <name type="common">fe'i banana</name>
    <dbReference type="NCBI Taxonomy" id="320322"/>
    <lineage>
        <taxon>Eukaryota</taxon>
        <taxon>Viridiplantae</taxon>
        <taxon>Streptophyta</taxon>
        <taxon>Embryophyta</taxon>
        <taxon>Tracheophyta</taxon>
        <taxon>Spermatophyta</taxon>
        <taxon>Magnoliopsida</taxon>
        <taxon>Liliopsida</taxon>
        <taxon>Zingiberales</taxon>
        <taxon>Musaceae</taxon>
        <taxon>Musa</taxon>
    </lineage>
</organism>
<accession>A0A9E7L6V7</accession>
<dbReference type="OrthoDB" id="665669at2759"/>
<dbReference type="GO" id="GO:0071944">
    <property type="term" value="C:cell periphery"/>
    <property type="evidence" value="ECO:0007669"/>
    <property type="project" value="TreeGrafter"/>
</dbReference>
<dbReference type="Proteomes" id="UP001055439">
    <property type="component" value="Chromosome 8"/>
</dbReference>